<accession>A0A1T5JMY3</accession>
<evidence type="ECO:0000256" key="3">
    <source>
        <dbReference type="ARBA" id="ARBA00022692"/>
    </source>
</evidence>
<feature type="transmembrane region" description="Helical" evidence="7">
    <location>
        <begin position="315"/>
        <end position="333"/>
    </location>
</feature>
<evidence type="ECO:0000256" key="4">
    <source>
        <dbReference type="ARBA" id="ARBA00022989"/>
    </source>
</evidence>
<keyword evidence="9" id="KW-1185">Reference proteome</keyword>
<keyword evidence="2" id="KW-1003">Cell membrane</keyword>
<dbReference type="RefSeq" id="WP_245806974.1">
    <property type="nucleotide sequence ID" value="NZ_FUZQ01000002.1"/>
</dbReference>
<feature type="region of interest" description="Disordered" evidence="6">
    <location>
        <begin position="472"/>
        <end position="497"/>
    </location>
</feature>
<dbReference type="EMBL" id="FUZQ01000002">
    <property type="protein sequence ID" value="SKC52734.1"/>
    <property type="molecule type" value="Genomic_DNA"/>
</dbReference>
<dbReference type="AlphaFoldDB" id="A0A1T5JMY3"/>
<feature type="transmembrane region" description="Helical" evidence="7">
    <location>
        <begin position="363"/>
        <end position="383"/>
    </location>
</feature>
<feature type="transmembrane region" description="Helical" evidence="7">
    <location>
        <begin position="182"/>
        <end position="200"/>
    </location>
</feature>
<evidence type="ECO:0000256" key="1">
    <source>
        <dbReference type="ARBA" id="ARBA00004651"/>
    </source>
</evidence>
<keyword evidence="8" id="KW-0762">Sugar transport</keyword>
<sequence length="497" mass="50875">MSGETPRPDGAEPDGPALGGTTPGPETPEPGAPDLTAPDLTKADVDPDSPLGEAIGSVDAVAEPGLAEELEQEVAREAAPAVEESGDRWRDALRRATSGGWAVALGAIVLAVVAGSILIVVTDENVLASAPYFFARPADTFAAIGQAVGGAYSALFQGAVYNFGADSFAQGIRPLTQTLTNATPLIAAGLGVALAFRAGLFNIGGQGQMLMAATAAGWIGFGVTGLPFPWHLLLCLVAGIAAGALWAGIAGLLKARTGAHEVIVTIMLNYVAFYLLSYFLATPGLMQAPGSANPKTPPMQDSAVLPPLLGSSYNLHWGFVLSLLAVVGVWWLLNRSSAGFAFRAVGENPKAARVAGIDVSRTTVLVMLVAGGLVGLAGTQQVLGSVTTGFSVDIDAGIGFDAITVALLGGSSPWGVLGAGILFGGFKAGGSAMQAAQGIPIEIVLVVQSLIVLFIAAPPLVRAIFRLPQPERTPRRRETRRDRRRAASTGTTEGGRA</sequence>
<dbReference type="GO" id="GO:0022857">
    <property type="term" value="F:transmembrane transporter activity"/>
    <property type="evidence" value="ECO:0007669"/>
    <property type="project" value="InterPro"/>
</dbReference>
<evidence type="ECO:0000256" key="2">
    <source>
        <dbReference type="ARBA" id="ARBA00022475"/>
    </source>
</evidence>
<keyword evidence="4 7" id="KW-1133">Transmembrane helix</keyword>
<dbReference type="Proteomes" id="UP000189777">
    <property type="component" value="Unassembled WGS sequence"/>
</dbReference>
<dbReference type="PANTHER" id="PTHR47089:SF1">
    <property type="entry name" value="GUANOSINE ABC TRANSPORTER PERMEASE PROTEIN NUPP"/>
    <property type="match status" value="1"/>
</dbReference>
<feature type="region of interest" description="Disordered" evidence="6">
    <location>
        <begin position="1"/>
        <end position="54"/>
    </location>
</feature>
<reference evidence="8 9" key="1">
    <citation type="submission" date="2017-02" db="EMBL/GenBank/DDBJ databases">
        <authorList>
            <person name="Peterson S.W."/>
        </authorList>
    </citation>
    <scope>NUCLEOTIDE SEQUENCE [LARGE SCALE GENOMIC DNA]</scope>
    <source>
        <strain evidence="8 9">DSM 21481</strain>
    </source>
</reference>
<dbReference type="CDD" id="cd06580">
    <property type="entry name" value="TM_PBP1_transp_TpRbsC_like"/>
    <property type="match status" value="1"/>
</dbReference>
<evidence type="ECO:0000256" key="7">
    <source>
        <dbReference type="SAM" id="Phobius"/>
    </source>
</evidence>
<dbReference type="Pfam" id="PF02653">
    <property type="entry name" value="BPD_transp_2"/>
    <property type="match status" value="1"/>
</dbReference>
<feature type="transmembrane region" description="Helical" evidence="7">
    <location>
        <begin position="230"/>
        <end position="253"/>
    </location>
</feature>
<name>A0A1T5JMY3_9MICO</name>
<evidence type="ECO:0000313" key="9">
    <source>
        <dbReference type="Proteomes" id="UP000189777"/>
    </source>
</evidence>
<dbReference type="PANTHER" id="PTHR47089">
    <property type="entry name" value="ABC TRANSPORTER, PERMEASE PROTEIN"/>
    <property type="match status" value="1"/>
</dbReference>
<keyword evidence="3 7" id="KW-0812">Transmembrane</keyword>
<feature type="transmembrane region" description="Helical" evidence="7">
    <location>
        <begin position="443"/>
        <end position="465"/>
    </location>
</feature>
<evidence type="ECO:0000313" key="8">
    <source>
        <dbReference type="EMBL" id="SKC52734.1"/>
    </source>
</evidence>
<proteinExistence type="predicted"/>
<gene>
    <name evidence="8" type="ORF">SAMN04324258_1565</name>
</gene>
<organism evidence="8 9">
    <name type="scientific">Krasilnikoviella flava</name>
    <dbReference type="NCBI Taxonomy" id="526729"/>
    <lineage>
        <taxon>Bacteria</taxon>
        <taxon>Bacillati</taxon>
        <taxon>Actinomycetota</taxon>
        <taxon>Actinomycetes</taxon>
        <taxon>Micrococcales</taxon>
        <taxon>Promicromonosporaceae</taxon>
        <taxon>Krasilnikoviella</taxon>
    </lineage>
</organism>
<feature type="transmembrane region" description="Helical" evidence="7">
    <location>
        <begin position="262"/>
        <end position="281"/>
    </location>
</feature>
<dbReference type="GO" id="GO:0005886">
    <property type="term" value="C:plasma membrane"/>
    <property type="evidence" value="ECO:0007669"/>
    <property type="project" value="UniProtKB-SubCell"/>
</dbReference>
<comment type="subcellular location">
    <subcellularLocation>
        <location evidence="1">Cell membrane</location>
        <topology evidence="1">Multi-pass membrane protein</topology>
    </subcellularLocation>
</comment>
<feature type="compositionally biased region" description="Basic residues" evidence="6">
    <location>
        <begin position="474"/>
        <end position="486"/>
    </location>
</feature>
<protein>
    <submittedName>
        <fullName evidence="8">Simple sugar transport system permease protein</fullName>
    </submittedName>
</protein>
<feature type="transmembrane region" description="Helical" evidence="7">
    <location>
        <begin position="403"/>
        <end position="423"/>
    </location>
</feature>
<keyword evidence="5 7" id="KW-0472">Membrane</keyword>
<feature type="transmembrane region" description="Helical" evidence="7">
    <location>
        <begin position="98"/>
        <end position="121"/>
    </location>
</feature>
<dbReference type="STRING" id="526729.SAMN04324258_1565"/>
<keyword evidence="8" id="KW-0813">Transport</keyword>
<dbReference type="InterPro" id="IPR001851">
    <property type="entry name" value="ABC_transp_permease"/>
</dbReference>
<evidence type="ECO:0000256" key="5">
    <source>
        <dbReference type="ARBA" id="ARBA00023136"/>
    </source>
</evidence>
<feature type="compositionally biased region" description="Basic and acidic residues" evidence="6">
    <location>
        <begin position="1"/>
        <end position="10"/>
    </location>
</feature>
<evidence type="ECO:0000256" key="6">
    <source>
        <dbReference type="SAM" id="MobiDB-lite"/>
    </source>
</evidence>